<dbReference type="InterPro" id="IPR003599">
    <property type="entry name" value="Ig_sub"/>
</dbReference>
<keyword evidence="10" id="KW-1185">Reference proteome</keyword>
<dbReference type="AlphaFoldDB" id="A0AB34HWM9"/>
<keyword evidence="7" id="KW-1133">Transmembrane helix</keyword>
<evidence type="ECO:0000256" key="2">
    <source>
        <dbReference type="ARBA" id="ARBA00023136"/>
    </source>
</evidence>
<dbReference type="Pfam" id="PF25305">
    <property type="entry name" value="Ig_PDGFR_d4"/>
    <property type="match status" value="1"/>
</dbReference>
<dbReference type="Pfam" id="PF00047">
    <property type="entry name" value="ig"/>
    <property type="match status" value="1"/>
</dbReference>
<gene>
    <name evidence="9" type="ORF">J1605_018411</name>
</gene>
<comment type="subcellular location">
    <subcellularLocation>
        <location evidence="1">Membrane</location>
        <topology evidence="1">Single-pass type I membrane protein</topology>
    </subcellularLocation>
</comment>
<organism evidence="9 10">
    <name type="scientific">Eschrichtius robustus</name>
    <name type="common">California gray whale</name>
    <name type="synonym">Eschrichtius gibbosus</name>
    <dbReference type="NCBI Taxonomy" id="9764"/>
    <lineage>
        <taxon>Eukaryota</taxon>
        <taxon>Metazoa</taxon>
        <taxon>Chordata</taxon>
        <taxon>Craniata</taxon>
        <taxon>Vertebrata</taxon>
        <taxon>Euteleostomi</taxon>
        <taxon>Mammalia</taxon>
        <taxon>Eutheria</taxon>
        <taxon>Laurasiatheria</taxon>
        <taxon>Artiodactyla</taxon>
        <taxon>Whippomorpha</taxon>
        <taxon>Cetacea</taxon>
        <taxon>Mysticeti</taxon>
        <taxon>Eschrichtiidae</taxon>
        <taxon>Eschrichtius</taxon>
    </lineage>
</organism>
<dbReference type="SMART" id="SM00409">
    <property type="entry name" value="IG"/>
    <property type="match status" value="2"/>
</dbReference>
<keyword evidence="7" id="KW-0812">Transmembrane</keyword>
<keyword evidence="5" id="KW-0393">Immunoglobulin domain</keyword>
<accession>A0AB34HWM9</accession>
<evidence type="ECO:0000313" key="10">
    <source>
        <dbReference type="Proteomes" id="UP001159641"/>
    </source>
</evidence>
<dbReference type="InterPro" id="IPR036179">
    <property type="entry name" value="Ig-like_dom_sf"/>
</dbReference>
<dbReference type="CDD" id="cd00096">
    <property type="entry name" value="Ig"/>
    <property type="match status" value="1"/>
</dbReference>
<feature type="domain" description="Ig-like" evidence="8">
    <location>
        <begin position="89"/>
        <end position="185"/>
    </location>
</feature>
<keyword evidence="3" id="KW-1015">Disulfide bond</keyword>
<keyword evidence="2 7" id="KW-0472">Membrane</keyword>
<evidence type="ECO:0000256" key="4">
    <source>
        <dbReference type="ARBA" id="ARBA00023180"/>
    </source>
</evidence>
<evidence type="ECO:0000256" key="1">
    <source>
        <dbReference type="ARBA" id="ARBA00004479"/>
    </source>
</evidence>
<keyword evidence="4" id="KW-0325">Glycoprotein</keyword>
<evidence type="ECO:0000256" key="3">
    <source>
        <dbReference type="ARBA" id="ARBA00023157"/>
    </source>
</evidence>
<evidence type="ECO:0000256" key="7">
    <source>
        <dbReference type="SAM" id="Phobius"/>
    </source>
</evidence>
<reference evidence="9 10" key="1">
    <citation type="submission" date="2022-11" db="EMBL/GenBank/DDBJ databases">
        <title>Whole genome sequence of Eschrichtius robustus ER-17-0199.</title>
        <authorList>
            <person name="Bruniche-Olsen A."/>
            <person name="Black A.N."/>
            <person name="Fields C.J."/>
            <person name="Walden K."/>
            <person name="Dewoody J.A."/>
        </authorList>
    </citation>
    <scope>NUCLEOTIDE SEQUENCE [LARGE SCALE GENOMIC DNA]</scope>
    <source>
        <strain evidence="9">ER-17-0199</strain>
        <tissue evidence="9">Blubber</tissue>
    </source>
</reference>
<dbReference type="InterPro" id="IPR013783">
    <property type="entry name" value="Ig-like_fold"/>
</dbReference>
<dbReference type="FunFam" id="2.60.40.10:FF:000422">
    <property type="entry name" value="Mast/stem cell growth factor receptor"/>
    <property type="match status" value="1"/>
</dbReference>
<dbReference type="Gene3D" id="2.60.40.10">
    <property type="entry name" value="Immunoglobulins"/>
    <property type="match status" value="5"/>
</dbReference>
<dbReference type="Proteomes" id="UP001159641">
    <property type="component" value="Unassembled WGS sequence"/>
</dbReference>
<feature type="compositionally biased region" description="Basic and acidic residues" evidence="6">
    <location>
        <begin position="278"/>
        <end position="295"/>
    </location>
</feature>
<dbReference type="PROSITE" id="PS50835">
    <property type="entry name" value="IG_LIKE"/>
    <property type="match status" value="1"/>
</dbReference>
<dbReference type="SUPFAM" id="SSF48726">
    <property type="entry name" value="Immunoglobulin"/>
    <property type="match status" value="3"/>
</dbReference>
<dbReference type="FunFam" id="2.60.40.10:FF:000544">
    <property type="entry name" value="Mast/stem cell growth factor receptor"/>
    <property type="match status" value="1"/>
</dbReference>
<evidence type="ECO:0000256" key="5">
    <source>
        <dbReference type="ARBA" id="ARBA00023319"/>
    </source>
</evidence>
<dbReference type="CDD" id="cd05860">
    <property type="entry name" value="IgI_4_SCFR"/>
    <property type="match status" value="1"/>
</dbReference>
<proteinExistence type="predicted"/>
<evidence type="ECO:0000256" key="6">
    <source>
        <dbReference type="SAM" id="MobiDB-lite"/>
    </source>
</evidence>
<dbReference type="InterPro" id="IPR007110">
    <property type="entry name" value="Ig-like_dom"/>
</dbReference>
<dbReference type="InterPro" id="IPR051275">
    <property type="entry name" value="Cell_adhesion_signaling"/>
</dbReference>
<evidence type="ECO:0000313" key="9">
    <source>
        <dbReference type="EMBL" id="KAJ8795396.1"/>
    </source>
</evidence>
<sequence length="526" mass="59164">MYGKEGNDTLVRCPLTDPEVTNYSLMGCEGKPLPKDLTFVADPKAGITIRNVKREYHRLCLHCSANQKGKSVLSKKFTLKVRAAIRAVPVVSVSKASYLLREGEEFAVMCLIKDVSSSVDSMWIRENSQTKEQVKRNSWHQGDFNFLRQERLTISSARVNDSGVFMCYANNTFGSANVTTTLEVVDKGFINIFPMMNTTVFVNDGENVDLVVEYEAYPKPEHRQWIYMNRTSTDKWEDYPKSENESNISICMETPTWRCLPAWRFARQVLLKQGRRVQGTDEREVEQRTRAEKDASVGTAQEEEEAAISVRYVSELHLTRLKGTEGGTYTFLVSNSDANSSVTFNVYVNTKPEILTRDRLMNGMLQCVAAGFPEPTIDWYFCPGTEQRCSVPVGPVDVQIQNSSVSPFGKLVVYSSIDDSAFKHNGTVECRAYNDVGKSSAYFNFAFKEQIHAHTLFTPLLIGFVIAAGMMCIIVMILTYKYLQIYSNLAKCSPHRETPAVDRSVRINSVGSSASSTQPLLVHEDV</sequence>
<dbReference type="EMBL" id="JAIQCJ010000577">
    <property type="protein sequence ID" value="KAJ8795396.1"/>
    <property type="molecule type" value="Genomic_DNA"/>
</dbReference>
<protein>
    <recommendedName>
        <fullName evidence="8">Ig-like domain-containing protein</fullName>
    </recommendedName>
</protein>
<comment type="caution">
    <text evidence="9">The sequence shown here is derived from an EMBL/GenBank/DDBJ whole genome shotgun (WGS) entry which is preliminary data.</text>
</comment>
<feature type="transmembrane region" description="Helical" evidence="7">
    <location>
        <begin position="456"/>
        <end position="480"/>
    </location>
</feature>
<name>A0AB34HWM9_ESCRO</name>
<dbReference type="PANTHER" id="PTHR11640">
    <property type="entry name" value="NEPHRIN"/>
    <property type="match status" value="1"/>
</dbReference>
<dbReference type="InterPro" id="IPR013151">
    <property type="entry name" value="Immunoglobulin_dom"/>
</dbReference>
<dbReference type="PIRSF" id="PIRSF000615">
    <property type="entry name" value="TyrPK_CSF1-R"/>
    <property type="match status" value="1"/>
</dbReference>
<dbReference type="GO" id="GO:0016020">
    <property type="term" value="C:membrane"/>
    <property type="evidence" value="ECO:0007669"/>
    <property type="project" value="UniProtKB-SubCell"/>
</dbReference>
<dbReference type="FunFam" id="2.60.40.10:FF:000469">
    <property type="entry name" value="Mast/stem cell growth factor receptor"/>
    <property type="match status" value="1"/>
</dbReference>
<evidence type="ECO:0000259" key="8">
    <source>
        <dbReference type="PROSITE" id="PS50835"/>
    </source>
</evidence>
<feature type="region of interest" description="Disordered" evidence="6">
    <location>
        <begin position="276"/>
        <end position="302"/>
    </location>
</feature>